<comment type="caution">
    <text evidence="1">The sequence shown here is derived from an EMBL/GenBank/DDBJ whole genome shotgun (WGS) entry which is preliminary data.</text>
</comment>
<evidence type="ECO:0000313" key="1">
    <source>
        <dbReference type="EMBL" id="GBP29853.1"/>
    </source>
</evidence>
<name>A0A4C1UTN9_EUMVA</name>
<dbReference type="AlphaFoldDB" id="A0A4C1UTN9"/>
<dbReference type="EMBL" id="BGZK01000225">
    <property type="protein sequence ID" value="GBP29853.1"/>
    <property type="molecule type" value="Genomic_DNA"/>
</dbReference>
<dbReference type="Proteomes" id="UP000299102">
    <property type="component" value="Unassembled WGS sequence"/>
</dbReference>
<gene>
    <name evidence="1" type="ORF">EVAR_20182_1</name>
</gene>
<sequence length="151" mass="17291">MKINIGADEVGVRAYSDTLNDGSHMVAVENKKVEEPGSYGLKIKRKHNKYRRRVYSRRALALCRFGVTVFRIDSCRPSEQTLFATNTPNDNDRRVRKVKRSRPRTISGTGCCRCVGGDGQVSSRELELDQQGLTLNLKLRECWRLSQQMER</sequence>
<protein>
    <submittedName>
        <fullName evidence="1">Uncharacterized protein</fullName>
    </submittedName>
</protein>
<keyword evidence="2" id="KW-1185">Reference proteome</keyword>
<accession>A0A4C1UTN9</accession>
<organism evidence="1 2">
    <name type="scientific">Eumeta variegata</name>
    <name type="common">Bagworm moth</name>
    <name type="synonym">Eumeta japonica</name>
    <dbReference type="NCBI Taxonomy" id="151549"/>
    <lineage>
        <taxon>Eukaryota</taxon>
        <taxon>Metazoa</taxon>
        <taxon>Ecdysozoa</taxon>
        <taxon>Arthropoda</taxon>
        <taxon>Hexapoda</taxon>
        <taxon>Insecta</taxon>
        <taxon>Pterygota</taxon>
        <taxon>Neoptera</taxon>
        <taxon>Endopterygota</taxon>
        <taxon>Lepidoptera</taxon>
        <taxon>Glossata</taxon>
        <taxon>Ditrysia</taxon>
        <taxon>Tineoidea</taxon>
        <taxon>Psychidae</taxon>
        <taxon>Oiketicinae</taxon>
        <taxon>Eumeta</taxon>
    </lineage>
</organism>
<evidence type="ECO:0000313" key="2">
    <source>
        <dbReference type="Proteomes" id="UP000299102"/>
    </source>
</evidence>
<reference evidence="1 2" key="1">
    <citation type="journal article" date="2019" name="Commun. Biol.">
        <title>The bagworm genome reveals a unique fibroin gene that provides high tensile strength.</title>
        <authorList>
            <person name="Kono N."/>
            <person name="Nakamura H."/>
            <person name="Ohtoshi R."/>
            <person name="Tomita M."/>
            <person name="Numata K."/>
            <person name="Arakawa K."/>
        </authorList>
    </citation>
    <scope>NUCLEOTIDE SEQUENCE [LARGE SCALE GENOMIC DNA]</scope>
</reference>
<proteinExistence type="predicted"/>